<gene>
    <name evidence="1" type="ORF">CYMTET_36241</name>
</gene>
<dbReference type="Proteomes" id="UP001190700">
    <property type="component" value="Unassembled WGS sequence"/>
</dbReference>
<evidence type="ECO:0000313" key="1">
    <source>
        <dbReference type="EMBL" id="KAK3254546.1"/>
    </source>
</evidence>
<organism evidence="1 2">
    <name type="scientific">Cymbomonas tetramitiformis</name>
    <dbReference type="NCBI Taxonomy" id="36881"/>
    <lineage>
        <taxon>Eukaryota</taxon>
        <taxon>Viridiplantae</taxon>
        <taxon>Chlorophyta</taxon>
        <taxon>Pyramimonadophyceae</taxon>
        <taxon>Pyramimonadales</taxon>
        <taxon>Pyramimonadaceae</taxon>
        <taxon>Cymbomonas</taxon>
    </lineage>
</organism>
<protein>
    <submittedName>
        <fullName evidence="1">Uncharacterized protein</fullName>
    </submittedName>
</protein>
<accession>A0AAE0CGF0</accession>
<name>A0AAE0CGF0_9CHLO</name>
<dbReference type="AlphaFoldDB" id="A0AAE0CGF0"/>
<evidence type="ECO:0000313" key="2">
    <source>
        <dbReference type="Proteomes" id="UP001190700"/>
    </source>
</evidence>
<dbReference type="EMBL" id="LGRX02023449">
    <property type="protein sequence ID" value="KAK3254546.1"/>
    <property type="molecule type" value="Genomic_DNA"/>
</dbReference>
<reference evidence="1 2" key="1">
    <citation type="journal article" date="2015" name="Genome Biol. Evol.">
        <title>Comparative Genomics of a Bacterivorous Green Alga Reveals Evolutionary Causalities and Consequences of Phago-Mixotrophic Mode of Nutrition.</title>
        <authorList>
            <person name="Burns J.A."/>
            <person name="Paasch A."/>
            <person name="Narechania A."/>
            <person name="Kim E."/>
        </authorList>
    </citation>
    <scope>NUCLEOTIDE SEQUENCE [LARGE SCALE GENOMIC DNA]</scope>
    <source>
        <strain evidence="1 2">PLY_AMNH</strain>
    </source>
</reference>
<comment type="caution">
    <text evidence="1">The sequence shown here is derived from an EMBL/GenBank/DDBJ whole genome shotgun (WGS) entry which is preliminary data.</text>
</comment>
<keyword evidence="2" id="KW-1185">Reference proteome</keyword>
<proteinExistence type="predicted"/>
<sequence>MASSASLHQVRAAWTAQMTALPGNLANDAWTAQMTALPGNLANDAWTAQMTALPGNLAVSGGTRAQACRSWWRAAPTSHRVEAGRAGLQLGSPRALEVLVERG</sequence>